<proteinExistence type="predicted"/>
<dbReference type="Proteomes" id="UP000422736">
    <property type="component" value="Chromosome 1"/>
</dbReference>
<evidence type="ECO:0000256" key="4">
    <source>
        <dbReference type="ARBA" id="ARBA00047684"/>
    </source>
</evidence>
<comment type="catalytic activity">
    <reaction evidence="4">
        <text>(S)-ureidoglycolate = urea + glyoxylate</text>
        <dbReference type="Rhea" id="RHEA:11304"/>
        <dbReference type="ChEBI" id="CHEBI:16199"/>
        <dbReference type="ChEBI" id="CHEBI:36655"/>
        <dbReference type="ChEBI" id="CHEBI:57296"/>
        <dbReference type="EC" id="4.3.2.3"/>
    </reaction>
</comment>
<evidence type="ECO:0000256" key="1">
    <source>
        <dbReference type="ARBA" id="ARBA00011738"/>
    </source>
</evidence>
<keyword evidence="3" id="KW-0456">Lyase</keyword>
<comment type="subunit">
    <text evidence="1">Homodimer.</text>
</comment>
<dbReference type="SUPFAM" id="SSF51182">
    <property type="entry name" value="RmlC-like cupins"/>
    <property type="match status" value="1"/>
</dbReference>
<keyword evidence="5" id="KW-0378">Hydrolase</keyword>
<dbReference type="Pfam" id="PF04115">
    <property type="entry name" value="Ureidogly_lyase"/>
    <property type="match status" value="1"/>
</dbReference>
<reference evidence="5 6" key="1">
    <citation type="submission" date="2016-03" db="EMBL/GenBank/DDBJ databases">
        <title>How can Kluyveromyces marxianus grow so fast - potential evolutionary course in Saccharomyces Complex revealed by comparative genomics.</title>
        <authorList>
            <person name="Mo W."/>
            <person name="Lu W."/>
            <person name="Yang X."/>
            <person name="Qi J."/>
            <person name="Lv H."/>
        </authorList>
    </citation>
    <scope>NUCLEOTIDE SEQUENCE [LARGE SCALE GENOMIC DNA]</scope>
    <source>
        <strain evidence="5 6">FIM1</strain>
    </source>
</reference>
<dbReference type="PANTHER" id="PTHR21221">
    <property type="entry name" value="UREIDOGLYCOLATE HYDROLASE"/>
    <property type="match status" value="1"/>
</dbReference>
<evidence type="ECO:0000313" key="6">
    <source>
        <dbReference type="Proteomes" id="UP000422736"/>
    </source>
</evidence>
<dbReference type="PANTHER" id="PTHR21221:SF1">
    <property type="entry name" value="UREIDOGLYCOLATE LYASE"/>
    <property type="match status" value="1"/>
</dbReference>
<evidence type="ECO:0000313" key="5">
    <source>
        <dbReference type="EMBL" id="QGN13386.1"/>
    </source>
</evidence>
<organism evidence="5 6">
    <name type="scientific">Kluyveromyces marxianus</name>
    <name type="common">Yeast</name>
    <name type="synonym">Candida kefyr</name>
    <dbReference type="NCBI Taxonomy" id="4911"/>
    <lineage>
        <taxon>Eukaryota</taxon>
        <taxon>Fungi</taxon>
        <taxon>Dikarya</taxon>
        <taxon>Ascomycota</taxon>
        <taxon>Saccharomycotina</taxon>
        <taxon>Saccharomycetes</taxon>
        <taxon>Saccharomycetales</taxon>
        <taxon>Saccharomycetaceae</taxon>
        <taxon>Kluyveromyces</taxon>
    </lineage>
</organism>
<name>A0ABX6ENS2_KLUMA</name>
<dbReference type="InterPro" id="IPR011051">
    <property type="entry name" value="RmlC_Cupin_sf"/>
</dbReference>
<dbReference type="InterPro" id="IPR007247">
    <property type="entry name" value="Ureidogly_lyase"/>
</dbReference>
<dbReference type="Gene3D" id="2.60.120.480">
    <property type="entry name" value="Ureidoglycolate hydrolase"/>
    <property type="match status" value="1"/>
</dbReference>
<dbReference type="CDD" id="cd20298">
    <property type="entry name" value="cupin_UAH"/>
    <property type="match status" value="1"/>
</dbReference>
<dbReference type="EMBL" id="CP015054">
    <property type="protein sequence ID" value="QGN13386.1"/>
    <property type="molecule type" value="Genomic_DNA"/>
</dbReference>
<protein>
    <submittedName>
        <fullName evidence="5">Ureidoglycolate hydrolase</fullName>
    </submittedName>
</protein>
<gene>
    <name evidence="5" type="primary">DAL3</name>
    <name evidence="5" type="ORF">FIM1_23</name>
</gene>
<keyword evidence="2" id="KW-0659">Purine metabolism</keyword>
<evidence type="ECO:0000256" key="2">
    <source>
        <dbReference type="ARBA" id="ARBA00022631"/>
    </source>
</evidence>
<accession>A0ABX6ENS2</accession>
<evidence type="ECO:0000256" key="3">
    <source>
        <dbReference type="ARBA" id="ARBA00023239"/>
    </source>
</evidence>
<dbReference type="InterPro" id="IPR024060">
    <property type="entry name" value="Ureidoglycolate_lyase_dom_sf"/>
</dbReference>
<keyword evidence="6" id="KW-1185">Reference proteome</keyword>
<dbReference type="InterPro" id="IPR047233">
    <property type="entry name" value="UAH_cupin"/>
</dbReference>
<sequence>MSFIPLTPLNIKAFQNYGSIISPDEEVEQLDSEQKNANQGTAIKLIKVSSLQNNFPEQYKIKNPNCNLFRCFPKEHMRKNFECVNQDSSETNVVLHELKVLEKHPFSSQTFIPMGRSTSMGFAYIVVVALPNEKGEPDLLTLKAFLCKPNQAVTYGAGVWHAPMIVIGEHPYLDFTVIINELFDIQKPEFDLQERFFDQQLYLRLITRSQ</sequence>
<dbReference type="GO" id="GO:0016787">
    <property type="term" value="F:hydrolase activity"/>
    <property type="evidence" value="ECO:0007669"/>
    <property type="project" value="UniProtKB-KW"/>
</dbReference>